<keyword evidence="3" id="KW-1185">Reference proteome</keyword>
<evidence type="ECO:0000313" key="3">
    <source>
        <dbReference type="Proteomes" id="UP000199207"/>
    </source>
</evidence>
<dbReference type="RefSeq" id="WP_093840844.1">
    <property type="nucleotide sequence ID" value="NZ_FOLM01000015.1"/>
</dbReference>
<accession>A0A1I1SIJ5</accession>
<dbReference type="OrthoDB" id="4570646at2"/>
<reference evidence="2 3" key="1">
    <citation type="submission" date="2016-10" db="EMBL/GenBank/DDBJ databases">
        <authorList>
            <person name="de Groot N.N."/>
        </authorList>
    </citation>
    <scope>NUCLEOTIDE SEQUENCE [LARGE SCALE GENOMIC DNA]</scope>
    <source>
        <strain evidence="2 3">CGMCC 4.5739</strain>
    </source>
</reference>
<name>A0A1I1SIJ5_9ACTN</name>
<sequence length="73" mass="7280">MTADIDLTAAEWIASSYSASNGGQCVEVCVAFAHSGAVPVRDSKASRGPVLTFPPAGWAGFLSALHGGGLGTS</sequence>
<protein>
    <recommendedName>
        <fullName evidence="1">DUF397 domain-containing protein</fullName>
    </recommendedName>
</protein>
<dbReference type="InterPro" id="IPR007278">
    <property type="entry name" value="DUF397"/>
</dbReference>
<dbReference type="Proteomes" id="UP000199207">
    <property type="component" value="Unassembled WGS sequence"/>
</dbReference>
<proteinExistence type="predicted"/>
<evidence type="ECO:0000313" key="2">
    <source>
        <dbReference type="EMBL" id="SFD43683.1"/>
    </source>
</evidence>
<dbReference type="Pfam" id="PF04149">
    <property type="entry name" value="DUF397"/>
    <property type="match status" value="1"/>
</dbReference>
<gene>
    <name evidence="2" type="ORF">SAMN05421773_11557</name>
</gene>
<dbReference type="AlphaFoldDB" id="A0A1I1SIJ5"/>
<dbReference type="STRING" id="910347.SAMN05421773_11557"/>
<organism evidence="2 3">
    <name type="scientific">Streptomyces aidingensis</name>
    <dbReference type="NCBI Taxonomy" id="910347"/>
    <lineage>
        <taxon>Bacteria</taxon>
        <taxon>Bacillati</taxon>
        <taxon>Actinomycetota</taxon>
        <taxon>Actinomycetes</taxon>
        <taxon>Kitasatosporales</taxon>
        <taxon>Streptomycetaceae</taxon>
        <taxon>Streptomyces</taxon>
    </lineage>
</organism>
<feature type="domain" description="DUF397" evidence="1">
    <location>
        <begin position="10"/>
        <end position="65"/>
    </location>
</feature>
<dbReference type="EMBL" id="FOLM01000015">
    <property type="protein sequence ID" value="SFD43683.1"/>
    <property type="molecule type" value="Genomic_DNA"/>
</dbReference>
<evidence type="ECO:0000259" key="1">
    <source>
        <dbReference type="Pfam" id="PF04149"/>
    </source>
</evidence>